<organism evidence="2 3">
    <name type="scientific">Pleurodeles waltl</name>
    <name type="common">Iberian ribbed newt</name>
    <dbReference type="NCBI Taxonomy" id="8319"/>
    <lineage>
        <taxon>Eukaryota</taxon>
        <taxon>Metazoa</taxon>
        <taxon>Chordata</taxon>
        <taxon>Craniata</taxon>
        <taxon>Vertebrata</taxon>
        <taxon>Euteleostomi</taxon>
        <taxon>Amphibia</taxon>
        <taxon>Batrachia</taxon>
        <taxon>Caudata</taxon>
        <taxon>Salamandroidea</taxon>
        <taxon>Salamandridae</taxon>
        <taxon>Pleurodelinae</taxon>
        <taxon>Pleurodeles</taxon>
    </lineage>
</organism>
<comment type="caution">
    <text evidence="2">The sequence shown here is derived from an EMBL/GenBank/DDBJ whole genome shotgun (WGS) entry which is preliminary data.</text>
</comment>
<dbReference type="Proteomes" id="UP001066276">
    <property type="component" value="Chromosome 10"/>
</dbReference>
<accession>A0AAV7M5I4</accession>
<dbReference type="EMBL" id="JANPWB010000014">
    <property type="protein sequence ID" value="KAJ1098080.1"/>
    <property type="molecule type" value="Genomic_DNA"/>
</dbReference>
<protein>
    <submittedName>
        <fullName evidence="2">Uncharacterized protein</fullName>
    </submittedName>
</protein>
<name>A0AAV7M5I4_PLEWA</name>
<evidence type="ECO:0000313" key="3">
    <source>
        <dbReference type="Proteomes" id="UP001066276"/>
    </source>
</evidence>
<dbReference type="AlphaFoldDB" id="A0AAV7M5I4"/>
<proteinExistence type="predicted"/>
<gene>
    <name evidence="2" type="ORF">NDU88_003196</name>
</gene>
<keyword evidence="3" id="KW-1185">Reference proteome</keyword>
<feature type="region of interest" description="Disordered" evidence="1">
    <location>
        <begin position="1"/>
        <end position="62"/>
    </location>
</feature>
<sequence>MAKNGSLNEGPAEVKRDSGSRSEAPASRVSRTRVFVGGDPVRRGSRAEAGARSGEQRAGTVRARRLRESLLLPRAREEPALGLLWWQAGSPAELGAAV</sequence>
<reference evidence="2" key="1">
    <citation type="journal article" date="2022" name="bioRxiv">
        <title>Sequencing and chromosome-scale assembly of the giantPleurodeles waltlgenome.</title>
        <authorList>
            <person name="Brown T."/>
            <person name="Elewa A."/>
            <person name="Iarovenko S."/>
            <person name="Subramanian E."/>
            <person name="Araus A.J."/>
            <person name="Petzold A."/>
            <person name="Susuki M."/>
            <person name="Suzuki K.-i.T."/>
            <person name="Hayashi T."/>
            <person name="Toyoda A."/>
            <person name="Oliveira C."/>
            <person name="Osipova E."/>
            <person name="Leigh N.D."/>
            <person name="Simon A."/>
            <person name="Yun M.H."/>
        </authorList>
    </citation>
    <scope>NUCLEOTIDE SEQUENCE</scope>
    <source>
        <strain evidence="2">20211129_DDA</strain>
        <tissue evidence="2">Liver</tissue>
    </source>
</reference>
<evidence type="ECO:0000313" key="2">
    <source>
        <dbReference type="EMBL" id="KAJ1098080.1"/>
    </source>
</evidence>
<evidence type="ECO:0000256" key="1">
    <source>
        <dbReference type="SAM" id="MobiDB-lite"/>
    </source>
</evidence>